<sequence length="77" mass="8978">MNARNTFDQNLYELNKIVLALTNMGETIKEEEQVVILLNTLPDQFKEMRIVIMYSKDTLTLENVMSTLRSRDAELNL</sequence>
<evidence type="ECO:0008006" key="3">
    <source>
        <dbReference type="Google" id="ProtNLM"/>
    </source>
</evidence>
<keyword evidence="2" id="KW-1185">Reference proteome</keyword>
<dbReference type="Pfam" id="PF14223">
    <property type="entry name" value="Retrotran_gag_2"/>
    <property type="match status" value="1"/>
</dbReference>
<dbReference type="AlphaFoldDB" id="A0A7J6E0M2"/>
<protein>
    <recommendedName>
        <fullName evidence="3">Retrovirus-related Pol polyprotein from transposon TNT 1-94</fullName>
    </recommendedName>
</protein>
<name>A0A7J6E0M2_CANSA</name>
<evidence type="ECO:0000313" key="2">
    <source>
        <dbReference type="Proteomes" id="UP000583929"/>
    </source>
</evidence>
<gene>
    <name evidence="1" type="ORF">G4B88_020591</name>
</gene>
<evidence type="ECO:0000313" key="1">
    <source>
        <dbReference type="EMBL" id="KAF4351963.1"/>
    </source>
</evidence>
<comment type="caution">
    <text evidence="1">The sequence shown here is derived from an EMBL/GenBank/DDBJ whole genome shotgun (WGS) entry which is preliminary data.</text>
</comment>
<dbReference type="Proteomes" id="UP000583929">
    <property type="component" value="Unassembled WGS sequence"/>
</dbReference>
<dbReference type="EMBL" id="JAATIQ010000540">
    <property type="protein sequence ID" value="KAF4351963.1"/>
    <property type="molecule type" value="Genomic_DNA"/>
</dbReference>
<proteinExistence type="predicted"/>
<accession>A0A7J6E0M2</accession>
<organism evidence="1 2">
    <name type="scientific">Cannabis sativa</name>
    <name type="common">Hemp</name>
    <name type="synonym">Marijuana</name>
    <dbReference type="NCBI Taxonomy" id="3483"/>
    <lineage>
        <taxon>Eukaryota</taxon>
        <taxon>Viridiplantae</taxon>
        <taxon>Streptophyta</taxon>
        <taxon>Embryophyta</taxon>
        <taxon>Tracheophyta</taxon>
        <taxon>Spermatophyta</taxon>
        <taxon>Magnoliopsida</taxon>
        <taxon>eudicotyledons</taxon>
        <taxon>Gunneridae</taxon>
        <taxon>Pentapetalae</taxon>
        <taxon>rosids</taxon>
        <taxon>fabids</taxon>
        <taxon>Rosales</taxon>
        <taxon>Cannabaceae</taxon>
        <taxon>Cannabis</taxon>
    </lineage>
</organism>
<reference evidence="1 2" key="1">
    <citation type="journal article" date="2020" name="bioRxiv">
        <title>Sequence and annotation of 42 cannabis genomes reveals extensive copy number variation in cannabinoid synthesis and pathogen resistance genes.</title>
        <authorList>
            <person name="Mckernan K.J."/>
            <person name="Helbert Y."/>
            <person name="Kane L.T."/>
            <person name="Ebling H."/>
            <person name="Zhang L."/>
            <person name="Liu B."/>
            <person name="Eaton Z."/>
            <person name="Mclaughlin S."/>
            <person name="Kingan S."/>
            <person name="Baybayan P."/>
            <person name="Concepcion G."/>
            <person name="Jordan M."/>
            <person name="Riva A."/>
            <person name="Barbazuk W."/>
            <person name="Harkins T."/>
        </authorList>
    </citation>
    <scope>NUCLEOTIDE SEQUENCE [LARGE SCALE GENOMIC DNA]</scope>
    <source>
        <strain evidence="2">cv. Jamaican Lion 4</strain>
        <tissue evidence="1">Leaf</tissue>
    </source>
</reference>